<evidence type="ECO:0000313" key="2">
    <source>
        <dbReference type="EMBL" id="PFG35419.1"/>
    </source>
</evidence>
<keyword evidence="1" id="KW-0812">Transmembrane</keyword>
<evidence type="ECO:0000256" key="1">
    <source>
        <dbReference type="SAM" id="Phobius"/>
    </source>
</evidence>
<protein>
    <submittedName>
        <fullName evidence="2">Uncharacterized protein DUF2798</fullName>
    </submittedName>
</protein>
<accession>A0A2A9EB49</accession>
<organism evidence="2 3">
    <name type="scientific">Flavimobilis soli</name>
    <dbReference type="NCBI Taxonomy" id="442709"/>
    <lineage>
        <taxon>Bacteria</taxon>
        <taxon>Bacillati</taxon>
        <taxon>Actinomycetota</taxon>
        <taxon>Actinomycetes</taxon>
        <taxon>Micrococcales</taxon>
        <taxon>Jonesiaceae</taxon>
        <taxon>Flavimobilis</taxon>
    </lineage>
</organism>
<dbReference type="AlphaFoldDB" id="A0A2A9EB49"/>
<comment type="caution">
    <text evidence="2">The sequence shown here is derived from an EMBL/GenBank/DDBJ whole genome shotgun (WGS) entry which is preliminary data.</text>
</comment>
<reference evidence="2 3" key="1">
    <citation type="submission" date="2017-10" db="EMBL/GenBank/DDBJ databases">
        <title>Sequencing the genomes of 1000 actinobacteria strains.</title>
        <authorList>
            <person name="Klenk H.-P."/>
        </authorList>
    </citation>
    <scope>NUCLEOTIDE SEQUENCE [LARGE SCALE GENOMIC DNA]</scope>
    <source>
        <strain evidence="2 3">DSM 21574</strain>
    </source>
</reference>
<keyword evidence="1" id="KW-0472">Membrane</keyword>
<dbReference type="Proteomes" id="UP000221394">
    <property type="component" value="Unassembled WGS sequence"/>
</dbReference>
<dbReference type="EMBL" id="PDJH01000001">
    <property type="protein sequence ID" value="PFG35419.1"/>
    <property type="molecule type" value="Genomic_DNA"/>
</dbReference>
<feature type="transmembrane region" description="Helical" evidence="1">
    <location>
        <begin position="40"/>
        <end position="62"/>
    </location>
</feature>
<dbReference type="Pfam" id="PF11391">
    <property type="entry name" value="DUF2798"/>
    <property type="match status" value="1"/>
</dbReference>
<dbReference type="OrthoDB" id="8481133at2"/>
<keyword evidence="1" id="KW-1133">Transmembrane helix</keyword>
<sequence>MNKRFALLAQIFMTFMMAASMSGLMSLFHAGPTMEWLRSWPLQLVIAWPIAFCLTMVCWPLAMKLAGATLRARAGKPTD</sequence>
<keyword evidence="3" id="KW-1185">Reference proteome</keyword>
<proteinExistence type="predicted"/>
<dbReference type="InterPro" id="IPR021529">
    <property type="entry name" value="DUF2798"/>
</dbReference>
<evidence type="ECO:0000313" key="3">
    <source>
        <dbReference type="Proteomes" id="UP000221394"/>
    </source>
</evidence>
<name>A0A2A9EB49_9MICO</name>
<gene>
    <name evidence="2" type="ORF">ATL41_0098</name>
</gene>
<dbReference type="RefSeq" id="WP_098458832.1">
    <property type="nucleotide sequence ID" value="NZ_PDJH01000001.1"/>
</dbReference>